<keyword evidence="7 8" id="KW-0472">Membrane</keyword>
<dbReference type="PANTHER" id="PTHR43357:SF4">
    <property type="entry name" value="INNER MEMBRANE ABC TRANSPORTER PERMEASE PROTEIN YDCV"/>
    <property type="match status" value="1"/>
</dbReference>
<proteinExistence type="inferred from homology"/>
<accession>A0A6G8QBK1</accession>
<dbReference type="GO" id="GO:0005886">
    <property type="term" value="C:plasma membrane"/>
    <property type="evidence" value="ECO:0007669"/>
    <property type="project" value="UniProtKB-SubCell"/>
</dbReference>
<dbReference type="AlphaFoldDB" id="A0A6G8QBK1"/>
<evidence type="ECO:0000313" key="11">
    <source>
        <dbReference type="Proteomes" id="UP000501452"/>
    </source>
</evidence>
<feature type="transmembrane region" description="Helical" evidence="8">
    <location>
        <begin position="59"/>
        <end position="86"/>
    </location>
</feature>
<evidence type="ECO:0000256" key="1">
    <source>
        <dbReference type="ARBA" id="ARBA00004429"/>
    </source>
</evidence>
<evidence type="ECO:0000256" key="5">
    <source>
        <dbReference type="ARBA" id="ARBA00022692"/>
    </source>
</evidence>
<dbReference type="RefSeq" id="WP_166177435.1">
    <property type="nucleotide sequence ID" value="NZ_CP045119.1"/>
</dbReference>
<dbReference type="InterPro" id="IPR035906">
    <property type="entry name" value="MetI-like_sf"/>
</dbReference>
<name>A0A6G8QBK1_9ACTN</name>
<evidence type="ECO:0000256" key="4">
    <source>
        <dbReference type="ARBA" id="ARBA00022519"/>
    </source>
</evidence>
<dbReference type="InterPro" id="IPR000515">
    <property type="entry name" value="MetI-like"/>
</dbReference>
<evidence type="ECO:0000256" key="3">
    <source>
        <dbReference type="ARBA" id="ARBA00022475"/>
    </source>
</evidence>
<organism evidence="10 11">
    <name type="scientific">Rubrobacter tropicus</name>
    <dbReference type="NCBI Taxonomy" id="2653851"/>
    <lineage>
        <taxon>Bacteria</taxon>
        <taxon>Bacillati</taxon>
        <taxon>Actinomycetota</taxon>
        <taxon>Rubrobacteria</taxon>
        <taxon>Rubrobacterales</taxon>
        <taxon>Rubrobacteraceae</taxon>
        <taxon>Rubrobacter</taxon>
    </lineage>
</organism>
<feature type="transmembrane region" description="Helical" evidence="8">
    <location>
        <begin position="12"/>
        <end position="38"/>
    </location>
</feature>
<feature type="transmembrane region" description="Helical" evidence="8">
    <location>
        <begin position="210"/>
        <end position="232"/>
    </location>
</feature>
<keyword evidence="11" id="KW-1185">Reference proteome</keyword>
<protein>
    <submittedName>
        <fullName evidence="10">ABC transporter permease subunit</fullName>
    </submittedName>
</protein>
<evidence type="ECO:0000256" key="6">
    <source>
        <dbReference type="ARBA" id="ARBA00022989"/>
    </source>
</evidence>
<reference evidence="10 11" key="1">
    <citation type="submission" date="2019-10" db="EMBL/GenBank/DDBJ databases">
        <title>Rubrobacter sp nov SCSIO 52090 isolated from a deep-sea sediment in the South China Sea.</title>
        <authorList>
            <person name="Chen R.W."/>
        </authorList>
    </citation>
    <scope>NUCLEOTIDE SEQUENCE [LARGE SCALE GENOMIC DNA]</scope>
    <source>
        <strain evidence="10 11">SCSIO 52909</strain>
    </source>
</reference>
<evidence type="ECO:0000313" key="10">
    <source>
        <dbReference type="EMBL" id="QIN83811.1"/>
    </source>
</evidence>
<comment type="similarity">
    <text evidence="8">Belongs to the binding-protein-dependent transport system permease family.</text>
</comment>
<dbReference type="PROSITE" id="PS50928">
    <property type="entry name" value="ABC_TM1"/>
    <property type="match status" value="1"/>
</dbReference>
<dbReference type="Pfam" id="PF00528">
    <property type="entry name" value="BPD_transp_1"/>
    <property type="match status" value="1"/>
</dbReference>
<keyword evidence="3" id="KW-1003">Cell membrane</keyword>
<feature type="transmembrane region" description="Helical" evidence="8">
    <location>
        <begin position="141"/>
        <end position="162"/>
    </location>
</feature>
<dbReference type="SUPFAM" id="SSF161098">
    <property type="entry name" value="MetI-like"/>
    <property type="match status" value="1"/>
</dbReference>
<keyword evidence="4" id="KW-0997">Cell inner membrane</keyword>
<sequence>MGKKGNNPWPAVASTVATAVVAALVALPFLPLVLWAFAGEWRFPDLLPTEWSLRGMEHLFEPGGGVLGAAFSGLLIGAATAVASVAVGLPAGMAIGGYEWRFKGGVIFFILLPILVPPLASTMGVHVTFIRLGLADTLAGVFLVHLVPTVPYTALLLAGVFAERTGELEEAARTLGASPWQAFLRVTLPAVLPGVAVAGLFAFLISWGQYVLTVLIGGGTVVTLPMLLFSAASGNDPVVTSALALAFALPAVLALVLALRVLKPGRGTSLVGPGKVS</sequence>
<dbReference type="Proteomes" id="UP000501452">
    <property type="component" value="Chromosome"/>
</dbReference>
<feature type="transmembrane region" description="Helical" evidence="8">
    <location>
        <begin position="238"/>
        <end position="259"/>
    </location>
</feature>
<dbReference type="PANTHER" id="PTHR43357">
    <property type="entry name" value="INNER MEMBRANE ABC TRANSPORTER PERMEASE PROTEIN YDCV"/>
    <property type="match status" value="1"/>
</dbReference>
<evidence type="ECO:0000256" key="7">
    <source>
        <dbReference type="ARBA" id="ARBA00023136"/>
    </source>
</evidence>
<keyword evidence="2 8" id="KW-0813">Transport</keyword>
<keyword evidence="5 8" id="KW-0812">Transmembrane</keyword>
<comment type="subcellular location">
    <subcellularLocation>
        <location evidence="1">Cell inner membrane</location>
        <topology evidence="1">Multi-pass membrane protein</topology>
    </subcellularLocation>
    <subcellularLocation>
        <location evidence="8">Cell membrane</location>
        <topology evidence="8">Multi-pass membrane protein</topology>
    </subcellularLocation>
</comment>
<gene>
    <name evidence="10" type="ORF">GBA63_15075</name>
</gene>
<evidence type="ECO:0000256" key="2">
    <source>
        <dbReference type="ARBA" id="ARBA00022448"/>
    </source>
</evidence>
<feature type="transmembrane region" description="Helical" evidence="8">
    <location>
        <begin position="182"/>
        <end position="203"/>
    </location>
</feature>
<evidence type="ECO:0000259" key="9">
    <source>
        <dbReference type="PROSITE" id="PS50928"/>
    </source>
</evidence>
<dbReference type="CDD" id="cd06261">
    <property type="entry name" value="TM_PBP2"/>
    <property type="match status" value="1"/>
</dbReference>
<dbReference type="EMBL" id="CP045119">
    <property type="protein sequence ID" value="QIN83811.1"/>
    <property type="molecule type" value="Genomic_DNA"/>
</dbReference>
<evidence type="ECO:0000256" key="8">
    <source>
        <dbReference type="RuleBase" id="RU363032"/>
    </source>
</evidence>
<dbReference type="KEGG" id="rub:GBA63_15075"/>
<dbReference type="GO" id="GO:0055085">
    <property type="term" value="P:transmembrane transport"/>
    <property type="evidence" value="ECO:0007669"/>
    <property type="project" value="InterPro"/>
</dbReference>
<feature type="domain" description="ABC transmembrane type-1" evidence="9">
    <location>
        <begin position="70"/>
        <end position="258"/>
    </location>
</feature>
<keyword evidence="6 8" id="KW-1133">Transmembrane helix</keyword>
<feature type="transmembrane region" description="Helical" evidence="8">
    <location>
        <begin position="106"/>
        <end position="129"/>
    </location>
</feature>
<dbReference type="Gene3D" id="1.10.3720.10">
    <property type="entry name" value="MetI-like"/>
    <property type="match status" value="1"/>
</dbReference>